<dbReference type="InterPro" id="IPR020846">
    <property type="entry name" value="MFS_dom"/>
</dbReference>
<evidence type="ECO:0000256" key="1">
    <source>
        <dbReference type="ARBA" id="ARBA00004651"/>
    </source>
</evidence>
<dbReference type="PANTHER" id="PTHR23528">
    <property type="match status" value="1"/>
</dbReference>
<dbReference type="InterPro" id="IPR011701">
    <property type="entry name" value="MFS"/>
</dbReference>
<dbReference type="Proteomes" id="UP000319769">
    <property type="component" value="Unassembled WGS sequence"/>
</dbReference>
<feature type="transmembrane region" description="Helical" evidence="5">
    <location>
        <begin position="226"/>
        <end position="251"/>
    </location>
</feature>
<keyword evidence="3 5" id="KW-1133">Transmembrane helix</keyword>
<feature type="transmembrane region" description="Helical" evidence="5">
    <location>
        <begin position="357"/>
        <end position="379"/>
    </location>
</feature>
<evidence type="ECO:0000313" key="7">
    <source>
        <dbReference type="EMBL" id="KAA9165788.1"/>
    </source>
</evidence>
<comment type="caution">
    <text evidence="7">The sequence shown here is derived from an EMBL/GenBank/DDBJ whole genome shotgun (WGS) entry which is preliminary data.</text>
</comment>
<dbReference type="GO" id="GO:0005886">
    <property type="term" value="C:plasma membrane"/>
    <property type="evidence" value="ECO:0007669"/>
    <property type="project" value="UniProtKB-SubCell"/>
</dbReference>
<keyword evidence="4 5" id="KW-0472">Membrane</keyword>
<dbReference type="AlphaFoldDB" id="A0A5N0VJE8"/>
<dbReference type="GO" id="GO:0022857">
    <property type="term" value="F:transmembrane transporter activity"/>
    <property type="evidence" value="ECO:0007669"/>
    <property type="project" value="InterPro"/>
</dbReference>
<dbReference type="SUPFAM" id="SSF103473">
    <property type="entry name" value="MFS general substrate transporter"/>
    <property type="match status" value="1"/>
</dbReference>
<feature type="transmembrane region" description="Helical" evidence="5">
    <location>
        <begin position="295"/>
        <end position="313"/>
    </location>
</feature>
<dbReference type="Gene3D" id="1.20.1250.20">
    <property type="entry name" value="MFS general substrate transporter like domains"/>
    <property type="match status" value="2"/>
</dbReference>
<feature type="transmembrane region" description="Helical" evidence="5">
    <location>
        <begin position="177"/>
        <end position="194"/>
    </location>
</feature>
<dbReference type="OrthoDB" id="7584869at2"/>
<evidence type="ECO:0000256" key="3">
    <source>
        <dbReference type="ARBA" id="ARBA00022989"/>
    </source>
</evidence>
<accession>A0A5N0VJE8</accession>
<feature type="transmembrane region" description="Helical" evidence="5">
    <location>
        <begin position="21"/>
        <end position="44"/>
    </location>
</feature>
<dbReference type="PROSITE" id="PS50850">
    <property type="entry name" value="MFS"/>
    <property type="match status" value="1"/>
</dbReference>
<keyword evidence="2 5" id="KW-0812">Transmembrane</keyword>
<evidence type="ECO:0000256" key="2">
    <source>
        <dbReference type="ARBA" id="ARBA00022692"/>
    </source>
</evidence>
<proteinExistence type="predicted"/>
<sequence length="408" mass="42640">MTTGVVAEPDSPVGGGWIARISLAVLGFWVVVLAPVQVLLPVQIERIDPAHKESSLALVTAAAAIVSVLAAPLAGAFSDRTTARLGRRQPWILGGSLVCAVVLCVQAAQGSVLGVALCWMVAQAAQNAMFAGLTASVPDQVPVRQRGVVSGFVGLTGPLGLVLGVLLVTQVVPGQTAGYVTLAVLLVVLTLPFLTTKDTRISEREPLRLKRFFAGFWISPRRYPDFAWAAISRLAIQLANAIATLYLLYFLRDAVHLGKPEDGVFVLTVVYTVGILVTSVLSGRWSDRSGRRKPFVVTASAVIAVAMLILAIWPSWPAAIAAAAVLGLGFGVYAAIDAALITQVLPKATDRGKDLGVLNVANTASQALAPLIAGGLISLLHSYTVLYLVAAAIALAGAVLVLPIRSVR</sequence>
<dbReference type="InterPro" id="IPR036259">
    <property type="entry name" value="MFS_trans_sf"/>
</dbReference>
<feature type="domain" description="Major facilitator superfamily (MFS) profile" evidence="6">
    <location>
        <begin position="184"/>
        <end position="408"/>
    </location>
</feature>
<dbReference type="EMBL" id="VMNW02000004">
    <property type="protein sequence ID" value="KAA9165788.1"/>
    <property type="molecule type" value="Genomic_DNA"/>
</dbReference>
<feature type="transmembrane region" description="Helical" evidence="5">
    <location>
        <begin position="385"/>
        <end position="404"/>
    </location>
</feature>
<organism evidence="7 8">
    <name type="scientific">Amycolatopsis acidicola</name>
    <dbReference type="NCBI Taxonomy" id="2596893"/>
    <lineage>
        <taxon>Bacteria</taxon>
        <taxon>Bacillati</taxon>
        <taxon>Actinomycetota</taxon>
        <taxon>Actinomycetes</taxon>
        <taxon>Pseudonocardiales</taxon>
        <taxon>Pseudonocardiaceae</taxon>
        <taxon>Amycolatopsis</taxon>
    </lineage>
</organism>
<feature type="transmembrane region" description="Helical" evidence="5">
    <location>
        <begin position="90"/>
        <end position="108"/>
    </location>
</feature>
<dbReference type="RefSeq" id="WP_144745705.1">
    <property type="nucleotide sequence ID" value="NZ_VMNW02000004.1"/>
</dbReference>
<dbReference type="CDD" id="cd06174">
    <property type="entry name" value="MFS"/>
    <property type="match status" value="1"/>
</dbReference>
<comment type="subcellular location">
    <subcellularLocation>
        <location evidence="1">Cell membrane</location>
        <topology evidence="1">Multi-pass membrane protein</topology>
    </subcellularLocation>
</comment>
<protein>
    <submittedName>
        <fullName evidence="7">MFS transporter</fullName>
    </submittedName>
</protein>
<feature type="transmembrane region" description="Helical" evidence="5">
    <location>
        <begin position="263"/>
        <end position="283"/>
    </location>
</feature>
<feature type="transmembrane region" description="Helical" evidence="5">
    <location>
        <begin position="319"/>
        <end position="345"/>
    </location>
</feature>
<feature type="transmembrane region" description="Helical" evidence="5">
    <location>
        <begin position="147"/>
        <end position="171"/>
    </location>
</feature>
<evidence type="ECO:0000259" key="6">
    <source>
        <dbReference type="PROSITE" id="PS50850"/>
    </source>
</evidence>
<feature type="transmembrane region" description="Helical" evidence="5">
    <location>
        <begin position="56"/>
        <end position="78"/>
    </location>
</feature>
<name>A0A5N0VJE8_9PSEU</name>
<dbReference type="PANTHER" id="PTHR23528:SF1">
    <property type="entry name" value="MAJOR FACILITATOR SUPERFAMILY (MFS) PROFILE DOMAIN-CONTAINING PROTEIN"/>
    <property type="match status" value="1"/>
</dbReference>
<keyword evidence="8" id="KW-1185">Reference proteome</keyword>
<gene>
    <name evidence="7" type="ORF">FPZ12_004690</name>
</gene>
<evidence type="ECO:0000313" key="8">
    <source>
        <dbReference type="Proteomes" id="UP000319769"/>
    </source>
</evidence>
<reference evidence="7" key="1">
    <citation type="submission" date="2019-09" db="EMBL/GenBank/DDBJ databases">
        <authorList>
            <person name="Teo W.F.A."/>
            <person name="Duangmal K."/>
        </authorList>
    </citation>
    <scope>NUCLEOTIDE SEQUENCE [LARGE SCALE GENOMIC DNA]</scope>
    <source>
        <strain evidence="7">K81G1</strain>
    </source>
</reference>
<evidence type="ECO:0000256" key="4">
    <source>
        <dbReference type="ARBA" id="ARBA00023136"/>
    </source>
</evidence>
<dbReference type="Pfam" id="PF07690">
    <property type="entry name" value="MFS_1"/>
    <property type="match status" value="1"/>
</dbReference>
<evidence type="ECO:0000256" key="5">
    <source>
        <dbReference type="SAM" id="Phobius"/>
    </source>
</evidence>